<feature type="region of interest" description="Disordered" evidence="1">
    <location>
        <begin position="105"/>
        <end position="126"/>
    </location>
</feature>
<dbReference type="PANTHER" id="PTHR33050:SF7">
    <property type="entry name" value="RIBONUCLEASE H"/>
    <property type="match status" value="1"/>
</dbReference>
<protein>
    <recommendedName>
        <fullName evidence="4">RNase H type-1 domain-containing protein</fullName>
    </recommendedName>
</protein>
<evidence type="ECO:0000313" key="2">
    <source>
        <dbReference type="EMBL" id="KAJ8909801.1"/>
    </source>
</evidence>
<comment type="caution">
    <text evidence="2">The sequence shown here is derived from an EMBL/GenBank/DDBJ whole genome shotgun (WGS) entry which is preliminary data.</text>
</comment>
<evidence type="ECO:0000256" key="1">
    <source>
        <dbReference type="SAM" id="MobiDB-lite"/>
    </source>
</evidence>
<dbReference type="Proteomes" id="UP001159042">
    <property type="component" value="Unassembled WGS sequence"/>
</dbReference>
<gene>
    <name evidence="2" type="ORF">NQ315_015321</name>
</gene>
<dbReference type="InterPro" id="IPR012337">
    <property type="entry name" value="RNaseH-like_sf"/>
</dbReference>
<accession>A0AAV8V6L5</accession>
<dbReference type="SUPFAM" id="SSF53098">
    <property type="entry name" value="Ribonuclease H-like"/>
    <property type="match status" value="1"/>
</dbReference>
<proteinExistence type="predicted"/>
<dbReference type="InterPro" id="IPR052055">
    <property type="entry name" value="Hepadnavirus_pol/RT"/>
</dbReference>
<organism evidence="2 3">
    <name type="scientific">Exocentrus adspersus</name>
    <dbReference type="NCBI Taxonomy" id="1586481"/>
    <lineage>
        <taxon>Eukaryota</taxon>
        <taxon>Metazoa</taxon>
        <taxon>Ecdysozoa</taxon>
        <taxon>Arthropoda</taxon>
        <taxon>Hexapoda</taxon>
        <taxon>Insecta</taxon>
        <taxon>Pterygota</taxon>
        <taxon>Neoptera</taxon>
        <taxon>Endopterygota</taxon>
        <taxon>Coleoptera</taxon>
        <taxon>Polyphaga</taxon>
        <taxon>Cucujiformia</taxon>
        <taxon>Chrysomeloidea</taxon>
        <taxon>Cerambycidae</taxon>
        <taxon>Lamiinae</taxon>
        <taxon>Acanthocinini</taxon>
        <taxon>Exocentrus</taxon>
    </lineage>
</organism>
<dbReference type="CDD" id="cd09275">
    <property type="entry name" value="RNase_HI_RT_DIRS1"/>
    <property type="match status" value="1"/>
</dbReference>
<dbReference type="EMBL" id="JANEYG010000409">
    <property type="protein sequence ID" value="KAJ8909801.1"/>
    <property type="molecule type" value="Genomic_DNA"/>
</dbReference>
<sequence>MNPEVKAIMTAAHLRRDATHSNYQSQLGIGLSAVGKALNIALEEEQNVPQDLKEKLLSSLADSGRILSALFNDITRTRRCLTSPVLNKTVKEIADRTEPGEYLFGPDLEGVTPPKSTPDVNDGRADRRNTTACPAVKYGFLYTKCLEREKFLALRRSHMNFNAKMFLPSHLEADICWWQKAAITGVNDIRKDSFHLEIFTDASLTGWGACCGSERTHGFWQVSQKSKHINLLELQAIFYGVKCYARDLSNCNLLIRCDNITAISYINRMGGIQYPELCSLAKEIWQWCEQWVQVGNTLMQIDNRQISY</sequence>
<dbReference type="AlphaFoldDB" id="A0AAV8V6L5"/>
<evidence type="ECO:0008006" key="4">
    <source>
        <dbReference type="Google" id="ProtNLM"/>
    </source>
</evidence>
<evidence type="ECO:0000313" key="3">
    <source>
        <dbReference type="Proteomes" id="UP001159042"/>
    </source>
</evidence>
<reference evidence="2 3" key="1">
    <citation type="journal article" date="2023" name="Insect Mol. Biol.">
        <title>Genome sequencing provides insights into the evolution of gene families encoding plant cell wall-degrading enzymes in longhorned beetles.</title>
        <authorList>
            <person name="Shin N.R."/>
            <person name="Okamura Y."/>
            <person name="Kirsch R."/>
            <person name="Pauchet Y."/>
        </authorList>
    </citation>
    <scope>NUCLEOTIDE SEQUENCE [LARGE SCALE GENOMIC DNA]</scope>
    <source>
        <strain evidence="2">EAD_L_NR</strain>
    </source>
</reference>
<dbReference type="PANTHER" id="PTHR33050">
    <property type="entry name" value="REVERSE TRANSCRIPTASE DOMAIN-CONTAINING PROTEIN"/>
    <property type="match status" value="1"/>
</dbReference>
<keyword evidence="3" id="KW-1185">Reference proteome</keyword>
<name>A0AAV8V6L5_9CUCU</name>